<dbReference type="RefSeq" id="WP_220207238.1">
    <property type="nucleotide sequence ID" value="NZ_BNJK01000001.1"/>
</dbReference>
<proteinExistence type="predicted"/>
<evidence type="ECO:0000313" key="2">
    <source>
        <dbReference type="Proteomes" id="UP000597444"/>
    </source>
</evidence>
<keyword evidence="2" id="KW-1185">Reference proteome</keyword>
<protein>
    <recommendedName>
        <fullName evidence="3">Resolvase/invertase-type recombinase catalytic domain-containing protein</fullName>
    </recommendedName>
</protein>
<comment type="caution">
    <text evidence="1">The sequence shown here is derived from an EMBL/GenBank/DDBJ whole genome shotgun (WGS) entry which is preliminary data.</text>
</comment>
<sequence>MKIGHVRVSKQGQNEALQIDALGRSRKLKINGKVALARRMFDAQSHSIYEICTALGISRPTL</sequence>
<evidence type="ECO:0000313" key="1">
    <source>
        <dbReference type="EMBL" id="GHO96632.1"/>
    </source>
</evidence>
<gene>
    <name evidence="1" type="ORF">KSF_066800</name>
</gene>
<organism evidence="1 2">
    <name type="scientific">Reticulibacter mediterranei</name>
    <dbReference type="NCBI Taxonomy" id="2778369"/>
    <lineage>
        <taxon>Bacteria</taxon>
        <taxon>Bacillati</taxon>
        <taxon>Chloroflexota</taxon>
        <taxon>Ktedonobacteria</taxon>
        <taxon>Ktedonobacterales</taxon>
        <taxon>Reticulibacteraceae</taxon>
        <taxon>Reticulibacter</taxon>
    </lineage>
</organism>
<name>A0A8J3N6Z5_9CHLR</name>
<dbReference type="AlphaFoldDB" id="A0A8J3N6Z5"/>
<reference evidence="1" key="1">
    <citation type="submission" date="2020-10" db="EMBL/GenBank/DDBJ databases">
        <title>Taxonomic study of unclassified bacteria belonging to the class Ktedonobacteria.</title>
        <authorList>
            <person name="Yabe S."/>
            <person name="Wang C.M."/>
            <person name="Zheng Y."/>
            <person name="Sakai Y."/>
            <person name="Cavaletti L."/>
            <person name="Monciardini P."/>
            <person name="Donadio S."/>
        </authorList>
    </citation>
    <scope>NUCLEOTIDE SEQUENCE</scope>
    <source>
        <strain evidence="1">ID150040</strain>
    </source>
</reference>
<dbReference type="EMBL" id="BNJK01000001">
    <property type="protein sequence ID" value="GHO96632.1"/>
    <property type="molecule type" value="Genomic_DNA"/>
</dbReference>
<dbReference type="Proteomes" id="UP000597444">
    <property type="component" value="Unassembled WGS sequence"/>
</dbReference>
<accession>A0A8J3N6Z5</accession>
<evidence type="ECO:0008006" key="3">
    <source>
        <dbReference type="Google" id="ProtNLM"/>
    </source>
</evidence>